<keyword evidence="2 3" id="KW-0472">Membrane</keyword>
<evidence type="ECO:0000313" key="5">
    <source>
        <dbReference type="Proteomes" id="UP000239706"/>
    </source>
</evidence>
<accession>A0A2T0B265</accession>
<evidence type="ECO:0000256" key="2">
    <source>
        <dbReference type="PIRNR" id="PIRNR016661"/>
    </source>
</evidence>
<gene>
    <name evidence="4" type="primary">bioY</name>
    <name evidence="4" type="ORF">CLLI_20850</name>
</gene>
<feature type="transmembrane region" description="Helical" evidence="3">
    <location>
        <begin position="144"/>
        <end position="163"/>
    </location>
</feature>
<dbReference type="OrthoDB" id="9803495at2"/>
<dbReference type="PIRSF" id="PIRSF016661">
    <property type="entry name" value="BioY"/>
    <property type="match status" value="1"/>
</dbReference>
<dbReference type="InterPro" id="IPR003784">
    <property type="entry name" value="BioY"/>
</dbReference>
<name>A0A2T0B265_9CLOT</name>
<keyword evidence="2" id="KW-0813">Transport</keyword>
<dbReference type="PANTHER" id="PTHR34295">
    <property type="entry name" value="BIOTIN TRANSPORTER BIOY"/>
    <property type="match status" value="1"/>
</dbReference>
<comment type="caution">
    <text evidence="4">The sequence shown here is derived from an EMBL/GenBank/DDBJ whole genome shotgun (WGS) entry which is preliminary data.</text>
</comment>
<dbReference type="AlphaFoldDB" id="A0A2T0B265"/>
<dbReference type="EMBL" id="PVXO01000054">
    <property type="protein sequence ID" value="PRR77990.1"/>
    <property type="molecule type" value="Genomic_DNA"/>
</dbReference>
<keyword evidence="2" id="KW-1003">Cell membrane</keyword>
<proteinExistence type="inferred from homology"/>
<comment type="similarity">
    <text evidence="1 2">Belongs to the BioY family.</text>
</comment>
<feature type="transmembrane region" description="Helical" evidence="3">
    <location>
        <begin position="113"/>
        <end position="138"/>
    </location>
</feature>
<organism evidence="4 5">
    <name type="scientific">Clostridium liquoris</name>
    <dbReference type="NCBI Taxonomy" id="1289519"/>
    <lineage>
        <taxon>Bacteria</taxon>
        <taxon>Bacillati</taxon>
        <taxon>Bacillota</taxon>
        <taxon>Clostridia</taxon>
        <taxon>Eubacteriales</taxon>
        <taxon>Clostridiaceae</taxon>
        <taxon>Clostridium</taxon>
    </lineage>
</organism>
<dbReference type="PANTHER" id="PTHR34295:SF1">
    <property type="entry name" value="BIOTIN TRANSPORTER BIOY"/>
    <property type="match status" value="1"/>
</dbReference>
<dbReference type="Proteomes" id="UP000239706">
    <property type="component" value="Unassembled WGS sequence"/>
</dbReference>
<comment type="subcellular location">
    <subcellularLocation>
        <location evidence="2">Cell membrane</location>
        <topology evidence="2">Multi-pass membrane protein</topology>
    </subcellularLocation>
</comment>
<dbReference type="Gene3D" id="1.10.1760.20">
    <property type="match status" value="1"/>
</dbReference>
<dbReference type="GO" id="GO:0015225">
    <property type="term" value="F:biotin transmembrane transporter activity"/>
    <property type="evidence" value="ECO:0007669"/>
    <property type="project" value="UniProtKB-UniRule"/>
</dbReference>
<reference evidence="4 5" key="1">
    <citation type="submission" date="2018-03" db="EMBL/GenBank/DDBJ databases">
        <title>Genome sequence of Clostridium liquoris DSM 100320.</title>
        <authorList>
            <person name="Poehlein A."/>
            <person name="Daniel R."/>
        </authorList>
    </citation>
    <scope>NUCLEOTIDE SEQUENCE [LARGE SCALE GENOMIC DNA]</scope>
    <source>
        <strain evidence="4 5">DSM 100320</strain>
    </source>
</reference>
<evidence type="ECO:0000256" key="1">
    <source>
        <dbReference type="ARBA" id="ARBA00010692"/>
    </source>
</evidence>
<feature type="transmembrane region" description="Helical" evidence="3">
    <location>
        <begin position="79"/>
        <end position="101"/>
    </location>
</feature>
<evidence type="ECO:0000256" key="3">
    <source>
        <dbReference type="SAM" id="Phobius"/>
    </source>
</evidence>
<keyword evidence="5" id="KW-1185">Reference proteome</keyword>
<protein>
    <recommendedName>
        <fullName evidence="2">Biotin transporter</fullName>
    </recommendedName>
</protein>
<dbReference type="Pfam" id="PF02632">
    <property type="entry name" value="BioY"/>
    <property type="match status" value="1"/>
</dbReference>
<keyword evidence="3" id="KW-1133">Transmembrane helix</keyword>
<keyword evidence="3" id="KW-0812">Transmembrane</keyword>
<sequence>MKLSTKDLILCGMFAAITGVASQISIPIQPEPFTMQVLAVYLSGIILGCKKGFISQLIYVALGAIGAPVFANFKGGIQAIVGPTGGFIIAFPLMALIIGYFSQESENKFKLAFGLILSLILCYTMGTVQLSIVTGMSISKAVKVAVVPFVAFDLIKIAIAYIIGFRVKNRVSIELS</sequence>
<evidence type="ECO:0000313" key="4">
    <source>
        <dbReference type="EMBL" id="PRR77990.1"/>
    </source>
</evidence>
<dbReference type="GO" id="GO:0005886">
    <property type="term" value="C:plasma membrane"/>
    <property type="evidence" value="ECO:0007669"/>
    <property type="project" value="UniProtKB-SubCell"/>
</dbReference>
<dbReference type="RefSeq" id="WP_106064157.1">
    <property type="nucleotide sequence ID" value="NZ_PVXO01000054.1"/>
</dbReference>